<comment type="caution">
    <text evidence="8">The sequence shown here is derived from an EMBL/GenBank/DDBJ whole genome shotgun (WGS) entry which is preliminary data.</text>
</comment>
<dbReference type="PANTHER" id="PTHR19432:SF76">
    <property type="entry name" value="TRANSPORTER, PUTATIVE (EUROFUNG)-RELATED"/>
    <property type="match status" value="1"/>
</dbReference>
<feature type="transmembrane region" description="Helical" evidence="7">
    <location>
        <begin position="167"/>
        <end position="187"/>
    </location>
</feature>
<feature type="transmembrane region" description="Helical" evidence="7">
    <location>
        <begin position="316"/>
        <end position="334"/>
    </location>
</feature>
<keyword evidence="4 7" id="KW-1133">Transmembrane helix</keyword>
<gene>
    <name evidence="8" type="ORF">DNG_03673</name>
</gene>
<evidence type="ECO:0000256" key="5">
    <source>
        <dbReference type="ARBA" id="ARBA00023136"/>
    </source>
</evidence>
<evidence type="ECO:0000256" key="4">
    <source>
        <dbReference type="ARBA" id="ARBA00022989"/>
    </source>
</evidence>
<protein>
    <submittedName>
        <fullName evidence="8">Related to sucrose transporter SUT1D</fullName>
    </submittedName>
</protein>
<dbReference type="Proteomes" id="UP001187682">
    <property type="component" value="Unassembled WGS sequence"/>
</dbReference>
<dbReference type="GO" id="GO:0008506">
    <property type="term" value="F:sucrose:proton symporter activity"/>
    <property type="evidence" value="ECO:0007669"/>
    <property type="project" value="TreeGrafter"/>
</dbReference>
<feature type="region of interest" description="Disordered" evidence="6">
    <location>
        <begin position="424"/>
        <end position="462"/>
    </location>
</feature>
<dbReference type="InterPro" id="IPR036259">
    <property type="entry name" value="MFS_trans_sf"/>
</dbReference>
<dbReference type="EMBL" id="ONZQ02000004">
    <property type="protein sequence ID" value="SPO00925.1"/>
    <property type="molecule type" value="Genomic_DNA"/>
</dbReference>
<dbReference type="PANTHER" id="PTHR19432">
    <property type="entry name" value="SUGAR TRANSPORTER"/>
    <property type="match status" value="1"/>
</dbReference>
<evidence type="ECO:0000256" key="1">
    <source>
        <dbReference type="ARBA" id="ARBA00004141"/>
    </source>
</evidence>
<evidence type="ECO:0000256" key="3">
    <source>
        <dbReference type="ARBA" id="ARBA00022692"/>
    </source>
</evidence>
<name>A0AAE8MXF2_9PEZI</name>
<feature type="transmembrane region" description="Helical" evidence="7">
    <location>
        <begin position="117"/>
        <end position="137"/>
    </location>
</feature>
<feature type="transmembrane region" description="Helical" evidence="7">
    <location>
        <begin position="473"/>
        <end position="495"/>
    </location>
</feature>
<proteinExistence type="predicted"/>
<keyword evidence="2" id="KW-0813">Transport</keyword>
<comment type="subcellular location">
    <subcellularLocation>
        <location evidence="1">Membrane</location>
        <topology evidence="1">Multi-pass membrane protein</topology>
    </subcellularLocation>
</comment>
<accession>A0AAE8MXF2</accession>
<feature type="transmembrane region" description="Helical" evidence="7">
    <location>
        <begin position="26"/>
        <end position="42"/>
    </location>
</feature>
<evidence type="ECO:0000256" key="6">
    <source>
        <dbReference type="SAM" id="MobiDB-lite"/>
    </source>
</evidence>
<organism evidence="8 9">
    <name type="scientific">Cephalotrichum gorgonifer</name>
    <dbReference type="NCBI Taxonomy" id="2041049"/>
    <lineage>
        <taxon>Eukaryota</taxon>
        <taxon>Fungi</taxon>
        <taxon>Dikarya</taxon>
        <taxon>Ascomycota</taxon>
        <taxon>Pezizomycotina</taxon>
        <taxon>Sordariomycetes</taxon>
        <taxon>Hypocreomycetidae</taxon>
        <taxon>Microascales</taxon>
        <taxon>Microascaceae</taxon>
        <taxon>Cephalotrichum</taxon>
    </lineage>
</organism>
<evidence type="ECO:0000256" key="2">
    <source>
        <dbReference type="ARBA" id="ARBA00022448"/>
    </source>
</evidence>
<dbReference type="GO" id="GO:0005886">
    <property type="term" value="C:plasma membrane"/>
    <property type="evidence" value="ECO:0007669"/>
    <property type="project" value="TreeGrafter"/>
</dbReference>
<feature type="transmembrane region" description="Helical" evidence="7">
    <location>
        <begin position="365"/>
        <end position="385"/>
    </location>
</feature>
<feature type="transmembrane region" description="Helical" evidence="7">
    <location>
        <begin position="54"/>
        <end position="74"/>
    </location>
</feature>
<keyword evidence="3 7" id="KW-0812">Transmembrane</keyword>
<keyword evidence="5 7" id="KW-0472">Membrane</keyword>
<reference evidence="8" key="1">
    <citation type="submission" date="2018-03" db="EMBL/GenBank/DDBJ databases">
        <authorList>
            <person name="Guldener U."/>
        </authorList>
    </citation>
    <scope>NUCLEOTIDE SEQUENCE</scope>
</reference>
<feature type="transmembrane region" description="Helical" evidence="7">
    <location>
        <begin position="522"/>
        <end position="539"/>
    </location>
</feature>
<sequence length="549" mass="59249">MSAVAEKTMAQRGQASVKGSTESMRMILLAFAAIGITFTWGFEMTCLTKSGTSLVWIAGPVSGLIVQPIIGTIADKSTSRFGRRRPFMVAGSVIVATNLLLLGFTREFVGLFLEGEAAAKATIWLAVLSIWVIDFAINASMSCSRSLVVDILPIHKQQTGASWYSRLAASGNVLGYSIGSLDLVSMFGSTFGDTQFKKLALIAAFTILFTCGVTCWAVTERVIEPRKGEDGRPQEEGVATAVRTAVRTILATLRNLPPRVEGICWAHFWSWIGWFPFNFYGTTWVGETYFRYDLPAEQRNSKDVLSQIGRIGSTSLVIYSSITLASSFFLPLLVRGPKDMDFTPRPPRAIAGIVRRLGDLKPDLLTAWMCGHLGFSAAMLMAPFARSYKFATFLQAMCGVPWAMTAWAPPTFLGIEVNRLSGGSNSLPSHKSPAAATEKRSPSPSRSMLSPESASSPPESTDGELSGIYFGILNIYSTIPQFMGAVMSGTVFYLFDAEKGPGLEGGEGIAVAAAAEQQGPNPISVCLFIGALCALVSAYRTRKLKYIPS</sequence>
<evidence type="ECO:0000256" key="7">
    <source>
        <dbReference type="SAM" id="Phobius"/>
    </source>
</evidence>
<dbReference type="AlphaFoldDB" id="A0AAE8MXF2"/>
<feature type="compositionally biased region" description="Low complexity" evidence="6">
    <location>
        <begin position="442"/>
        <end position="460"/>
    </location>
</feature>
<evidence type="ECO:0000313" key="9">
    <source>
        <dbReference type="Proteomes" id="UP001187682"/>
    </source>
</evidence>
<keyword evidence="9" id="KW-1185">Reference proteome</keyword>
<dbReference type="SUPFAM" id="SSF103473">
    <property type="entry name" value="MFS general substrate transporter"/>
    <property type="match status" value="1"/>
</dbReference>
<dbReference type="Gene3D" id="1.20.1250.20">
    <property type="entry name" value="MFS general substrate transporter like domains"/>
    <property type="match status" value="1"/>
</dbReference>
<feature type="transmembrane region" description="Helical" evidence="7">
    <location>
        <begin position="199"/>
        <end position="218"/>
    </location>
</feature>
<dbReference type="Pfam" id="PF13347">
    <property type="entry name" value="MFS_2"/>
    <property type="match status" value="1"/>
</dbReference>
<feature type="transmembrane region" description="Helical" evidence="7">
    <location>
        <begin position="86"/>
        <end position="105"/>
    </location>
</feature>
<evidence type="ECO:0000313" key="8">
    <source>
        <dbReference type="EMBL" id="SPO00925.1"/>
    </source>
</evidence>